<sequence>MNVQVEESSKMNQVVLLIRLYLGIPLSGVYLNVADYLIEKTSSWNVVGGFNTSMAYDGMRLQGQRQPWARIVWSPIIPQKMSFFFWLAVLERVPTMDRLLFLGIDRLCRLCNQHEEDLPYLCFSCSFAADAWKNIKRWMGLRRSMTTIRSSLKWLMKESRGSS</sequence>
<proteinExistence type="predicted"/>
<keyword evidence="2" id="KW-1185">Reference proteome</keyword>
<name>A0ACC0A4F1_CATRO</name>
<gene>
    <name evidence="1" type="ORF">M9H77_32251</name>
</gene>
<accession>A0ACC0A4F1</accession>
<reference evidence="2" key="1">
    <citation type="journal article" date="2023" name="Nat. Plants">
        <title>Single-cell RNA sequencing provides a high-resolution roadmap for understanding the multicellular compartmentation of specialized metabolism.</title>
        <authorList>
            <person name="Sun S."/>
            <person name="Shen X."/>
            <person name="Li Y."/>
            <person name="Li Y."/>
            <person name="Wang S."/>
            <person name="Li R."/>
            <person name="Zhang H."/>
            <person name="Shen G."/>
            <person name="Guo B."/>
            <person name="Wei J."/>
            <person name="Xu J."/>
            <person name="St-Pierre B."/>
            <person name="Chen S."/>
            <person name="Sun C."/>
        </authorList>
    </citation>
    <scope>NUCLEOTIDE SEQUENCE [LARGE SCALE GENOMIC DNA]</scope>
</reference>
<comment type="caution">
    <text evidence="1">The sequence shown here is derived from an EMBL/GenBank/DDBJ whole genome shotgun (WGS) entry which is preliminary data.</text>
</comment>
<dbReference type="Proteomes" id="UP001060085">
    <property type="component" value="Linkage Group LG07"/>
</dbReference>
<dbReference type="EMBL" id="CM044707">
    <property type="protein sequence ID" value="KAI5655064.1"/>
    <property type="molecule type" value="Genomic_DNA"/>
</dbReference>
<organism evidence="1 2">
    <name type="scientific">Catharanthus roseus</name>
    <name type="common">Madagascar periwinkle</name>
    <name type="synonym">Vinca rosea</name>
    <dbReference type="NCBI Taxonomy" id="4058"/>
    <lineage>
        <taxon>Eukaryota</taxon>
        <taxon>Viridiplantae</taxon>
        <taxon>Streptophyta</taxon>
        <taxon>Embryophyta</taxon>
        <taxon>Tracheophyta</taxon>
        <taxon>Spermatophyta</taxon>
        <taxon>Magnoliopsida</taxon>
        <taxon>eudicotyledons</taxon>
        <taxon>Gunneridae</taxon>
        <taxon>Pentapetalae</taxon>
        <taxon>asterids</taxon>
        <taxon>lamiids</taxon>
        <taxon>Gentianales</taxon>
        <taxon>Apocynaceae</taxon>
        <taxon>Rauvolfioideae</taxon>
        <taxon>Vinceae</taxon>
        <taxon>Catharanthinae</taxon>
        <taxon>Catharanthus</taxon>
    </lineage>
</organism>
<protein>
    <submittedName>
        <fullName evidence="1">Uncharacterized protein</fullName>
    </submittedName>
</protein>
<evidence type="ECO:0000313" key="1">
    <source>
        <dbReference type="EMBL" id="KAI5655064.1"/>
    </source>
</evidence>
<evidence type="ECO:0000313" key="2">
    <source>
        <dbReference type="Proteomes" id="UP001060085"/>
    </source>
</evidence>